<dbReference type="PhylomeDB" id="B3SAB8"/>
<dbReference type="STRING" id="10228.B3SAB8"/>
<evidence type="ECO:0000256" key="7">
    <source>
        <dbReference type="SAM" id="Coils"/>
    </source>
</evidence>
<dbReference type="EMBL" id="DS985261">
    <property type="protein sequence ID" value="EDV20232.1"/>
    <property type="molecule type" value="Genomic_DNA"/>
</dbReference>
<evidence type="ECO:0000256" key="6">
    <source>
        <dbReference type="RuleBase" id="RU368027"/>
    </source>
</evidence>
<gene>
    <name evidence="9" type="ORF">TRIADDRAFT_61206</name>
</gene>
<evidence type="ECO:0000313" key="9">
    <source>
        <dbReference type="EMBL" id="EDV20232.1"/>
    </source>
</evidence>
<dbReference type="GO" id="GO:0000462">
    <property type="term" value="P:maturation of SSU-rRNA from tricistronic rRNA transcript (SSU-rRNA, 5.8S rRNA, LSU-rRNA)"/>
    <property type="evidence" value="ECO:0000318"/>
    <property type="project" value="GO_Central"/>
</dbReference>
<accession>B3SAB8</accession>
<dbReference type="InterPro" id="IPR009292">
    <property type="entry name" value="RRP36"/>
</dbReference>
<feature type="region of interest" description="Disordered" evidence="8">
    <location>
        <begin position="34"/>
        <end position="57"/>
    </location>
</feature>
<dbReference type="GeneID" id="6758448"/>
<evidence type="ECO:0000256" key="2">
    <source>
        <dbReference type="ARBA" id="ARBA00009418"/>
    </source>
</evidence>
<dbReference type="FunCoup" id="B3SAB8">
    <property type="interactions" value="1829"/>
</dbReference>
<dbReference type="OMA" id="CRNVEQK"/>
<keyword evidence="10" id="KW-1185">Reference proteome</keyword>
<keyword evidence="5 6" id="KW-0539">Nucleus</keyword>
<dbReference type="GO" id="GO:0030686">
    <property type="term" value="C:90S preribosome"/>
    <property type="evidence" value="ECO:0000318"/>
    <property type="project" value="GO_Central"/>
</dbReference>
<keyword evidence="7" id="KW-0175">Coiled coil</keyword>
<dbReference type="GO" id="GO:0005730">
    <property type="term" value="C:nucleolus"/>
    <property type="evidence" value="ECO:0000318"/>
    <property type="project" value="GO_Central"/>
</dbReference>
<feature type="compositionally biased region" description="Basic and acidic residues" evidence="8">
    <location>
        <begin position="179"/>
        <end position="194"/>
    </location>
</feature>
<sequence>MDEEDLTDIPFADLQKLRDQVGIKRYNQAIRNTEGKKGNKLTDNNTKYRPQEFSSKKPVSVLRQIHQTKKSKPKDPRFTRKSGTLNEDLFEKSFGFIKELKTNEEQMLIKQLHKTKDKSRKAEISAALERLNQQQQHITERKQKQEIIKQHRKKEIELIEKGKKPFYLKRSMKKQMFVEQKHDTLKKQRKLDKYLKRKTRRDTAKERAKMPKSRQVTE</sequence>
<feature type="coiled-coil region" evidence="7">
    <location>
        <begin position="121"/>
        <end position="148"/>
    </location>
</feature>
<dbReference type="CTD" id="6758448"/>
<evidence type="ECO:0000256" key="3">
    <source>
        <dbReference type="ARBA" id="ARBA00022517"/>
    </source>
</evidence>
<dbReference type="Pfam" id="PF06102">
    <property type="entry name" value="RRP36"/>
    <property type="match status" value="1"/>
</dbReference>
<organism evidence="9 10">
    <name type="scientific">Trichoplax adhaerens</name>
    <name type="common">Trichoplax reptans</name>
    <dbReference type="NCBI Taxonomy" id="10228"/>
    <lineage>
        <taxon>Eukaryota</taxon>
        <taxon>Metazoa</taxon>
        <taxon>Placozoa</taxon>
        <taxon>Uniplacotomia</taxon>
        <taxon>Trichoplacea</taxon>
        <taxon>Trichoplacidae</taxon>
        <taxon>Trichoplax</taxon>
    </lineage>
</organism>
<name>B3SAB8_TRIAD</name>
<dbReference type="HOGENOM" id="CLU_048802_4_2_1"/>
<evidence type="ECO:0000256" key="1">
    <source>
        <dbReference type="ARBA" id="ARBA00004604"/>
    </source>
</evidence>
<keyword evidence="6" id="KW-0687">Ribonucleoprotein</keyword>
<reference evidence="9 10" key="1">
    <citation type="journal article" date="2008" name="Nature">
        <title>The Trichoplax genome and the nature of placozoans.</title>
        <authorList>
            <person name="Srivastava M."/>
            <person name="Begovic E."/>
            <person name="Chapman J."/>
            <person name="Putnam N.H."/>
            <person name="Hellsten U."/>
            <person name="Kawashima T."/>
            <person name="Kuo A."/>
            <person name="Mitros T."/>
            <person name="Salamov A."/>
            <person name="Carpenter M.L."/>
            <person name="Signorovitch A.Y."/>
            <person name="Moreno M.A."/>
            <person name="Kamm K."/>
            <person name="Grimwood J."/>
            <person name="Schmutz J."/>
            <person name="Shapiro H."/>
            <person name="Grigoriev I.V."/>
            <person name="Buss L.W."/>
            <person name="Schierwater B."/>
            <person name="Dellaporta S.L."/>
            <person name="Rokhsar D.S."/>
        </authorList>
    </citation>
    <scope>NUCLEOTIDE SEQUENCE [LARGE SCALE GENOMIC DNA]</scope>
    <source>
        <strain evidence="9 10">Grell-BS-1999</strain>
    </source>
</reference>
<dbReference type="AlphaFoldDB" id="B3SAB8"/>
<feature type="compositionally biased region" description="Basic and acidic residues" evidence="8">
    <location>
        <begin position="201"/>
        <end position="218"/>
    </location>
</feature>
<comment type="subunit">
    <text evidence="6">Associates with 90S and pre-40S pre-ribosomal particles.</text>
</comment>
<evidence type="ECO:0000313" key="10">
    <source>
        <dbReference type="Proteomes" id="UP000009022"/>
    </source>
</evidence>
<feature type="region of interest" description="Disordered" evidence="8">
    <location>
        <begin position="179"/>
        <end position="218"/>
    </location>
</feature>
<comment type="function">
    <text evidence="6">Component of the 90S pre-ribosome involved in the maturation of rRNAs. Required for early cleavages of the pre-RNAs in the 40S ribosomal subunit maturation pathway.</text>
</comment>
<dbReference type="InParanoid" id="B3SAB8"/>
<evidence type="ECO:0000256" key="4">
    <source>
        <dbReference type="ARBA" id="ARBA00022552"/>
    </source>
</evidence>
<evidence type="ECO:0000256" key="5">
    <source>
        <dbReference type="ARBA" id="ARBA00023242"/>
    </source>
</evidence>
<dbReference type="OrthoDB" id="448446at2759"/>
<dbReference type="eggNOG" id="KOG3190">
    <property type="taxonomic scope" value="Eukaryota"/>
</dbReference>
<dbReference type="PANTHER" id="PTHR21738">
    <property type="entry name" value="RIBOSOMAL RNA PROCESSING PROTEIN 36 HOMOLOG"/>
    <property type="match status" value="1"/>
</dbReference>
<dbReference type="Proteomes" id="UP000009022">
    <property type="component" value="Unassembled WGS sequence"/>
</dbReference>
<dbReference type="PANTHER" id="PTHR21738:SF0">
    <property type="entry name" value="RIBOSOMAL RNA PROCESSING PROTEIN 36 HOMOLOG"/>
    <property type="match status" value="1"/>
</dbReference>
<protein>
    <recommendedName>
        <fullName evidence="6">rRNA biogenesis protein RRP36</fullName>
    </recommendedName>
</protein>
<keyword evidence="3 6" id="KW-0690">Ribosome biogenesis</keyword>
<proteinExistence type="inferred from homology"/>
<keyword evidence="4 6" id="KW-0698">rRNA processing</keyword>
<dbReference type="RefSeq" id="XP_002117182.1">
    <property type="nucleotide sequence ID" value="XM_002117146.1"/>
</dbReference>
<comment type="subcellular location">
    <subcellularLocation>
        <location evidence="1 6">Nucleus</location>
        <location evidence="1 6">Nucleolus</location>
    </subcellularLocation>
</comment>
<evidence type="ECO:0000256" key="8">
    <source>
        <dbReference type="SAM" id="MobiDB-lite"/>
    </source>
</evidence>
<dbReference type="KEGG" id="tad:TRIADDRAFT_61206"/>
<comment type="similarity">
    <text evidence="2 6">Belongs to the RRP36 family.</text>
</comment>